<gene>
    <name evidence="1" type="ORF">Ato02nite_018150</name>
</gene>
<name>A0A919T7B5_9ACTN</name>
<reference evidence="1 2" key="1">
    <citation type="submission" date="2021-03" db="EMBL/GenBank/DDBJ databases">
        <title>Whole genome shotgun sequence of Actinoplanes toevensis NBRC 105298.</title>
        <authorList>
            <person name="Komaki H."/>
            <person name="Tamura T."/>
        </authorList>
    </citation>
    <scope>NUCLEOTIDE SEQUENCE [LARGE SCALE GENOMIC DNA]</scope>
    <source>
        <strain evidence="1 2">NBRC 105298</strain>
    </source>
</reference>
<sequence>MSMWHSAHRGGNDCFDPGRERFVGWGRGHEPHHNGGWGNQGCDEGGRWGGVQDCDDGGRWGGIQGGLQDCHDGGRGLISFDHNSFLVCH</sequence>
<dbReference type="AlphaFoldDB" id="A0A919T7B5"/>
<keyword evidence="2" id="KW-1185">Reference proteome</keyword>
<protein>
    <submittedName>
        <fullName evidence="1">Uncharacterized protein</fullName>
    </submittedName>
</protein>
<organism evidence="1 2">
    <name type="scientific">Paractinoplanes toevensis</name>
    <dbReference type="NCBI Taxonomy" id="571911"/>
    <lineage>
        <taxon>Bacteria</taxon>
        <taxon>Bacillati</taxon>
        <taxon>Actinomycetota</taxon>
        <taxon>Actinomycetes</taxon>
        <taxon>Micromonosporales</taxon>
        <taxon>Micromonosporaceae</taxon>
        <taxon>Paractinoplanes</taxon>
    </lineage>
</organism>
<dbReference type="EMBL" id="BOQN01000022">
    <property type="protein sequence ID" value="GIM90022.1"/>
    <property type="molecule type" value="Genomic_DNA"/>
</dbReference>
<proteinExistence type="predicted"/>
<accession>A0A919T7B5</accession>
<evidence type="ECO:0000313" key="1">
    <source>
        <dbReference type="EMBL" id="GIM90022.1"/>
    </source>
</evidence>
<comment type="caution">
    <text evidence="1">The sequence shown here is derived from an EMBL/GenBank/DDBJ whole genome shotgun (WGS) entry which is preliminary data.</text>
</comment>
<dbReference type="Proteomes" id="UP000677082">
    <property type="component" value="Unassembled WGS sequence"/>
</dbReference>
<evidence type="ECO:0000313" key="2">
    <source>
        <dbReference type="Proteomes" id="UP000677082"/>
    </source>
</evidence>
<dbReference type="RefSeq" id="WP_213005973.1">
    <property type="nucleotide sequence ID" value="NZ_BOQN01000022.1"/>
</dbReference>